<feature type="transmembrane region" description="Helical" evidence="1">
    <location>
        <begin position="85"/>
        <end position="102"/>
    </location>
</feature>
<keyword evidence="1" id="KW-0472">Membrane</keyword>
<feature type="domain" description="2TM" evidence="2">
    <location>
        <begin position="69"/>
        <end position="143"/>
    </location>
</feature>
<proteinExistence type="predicted"/>
<dbReference type="RefSeq" id="WP_229637516.1">
    <property type="nucleotide sequence ID" value="NZ_AP024987.1"/>
</dbReference>
<accession>A0ABM7U495</accession>
<evidence type="ECO:0000256" key="1">
    <source>
        <dbReference type="SAM" id="Phobius"/>
    </source>
</evidence>
<protein>
    <recommendedName>
        <fullName evidence="2">2TM domain-containing protein</fullName>
    </recommendedName>
</protein>
<keyword evidence="1" id="KW-1133">Transmembrane helix</keyword>
<name>A0ABM7U495_9CHRO</name>
<keyword evidence="4" id="KW-1185">Reference proteome</keyword>
<evidence type="ECO:0000313" key="4">
    <source>
        <dbReference type="Proteomes" id="UP001319803"/>
    </source>
</evidence>
<evidence type="ECO:0000259" key="2">
    <source>
        <dbReference type="Pfam" id="PF13239"/>
    </source>
</evidence>
<gene>
    <name evidence="3" type="ORF">CPARK_000034200</name>
</gene>
<dbReference type="InterPro" id="IPR025698">
    <property type="entry name" value="2TM_dom"/>
</dbReference>
<keyword evidence="1" id="KW-0812">Transmembrane</keyword>
<evidence type="ECO:0000313" key="3">
    <source>
        <dbReference type="EMBL" id="BDA39503.1"/>
    </source>
</evidence>
<reference evidence="3 4" key="1">
    <citation type="submission" date="2021-08" db="EMBL/GenBank/DDBJ databases">
        <title>Endosymbiont genome of Braarudosphaera bigelowii.</title>
        <authorList>
            <person name="Suzuki S."/>
            <person name="Ishida K."/>
        </authorList>
    </citation>
    <scope>NUCLEOTIDE SEQUENCE [LARGE SCALE GENOMIC DNA]</scope>
    <source>
        <strain evidence="3">CPSB-1</strain>
    </source>
</reference>
<sequence length="165" mass="19523">MLSNNILPPTHYHKTEVQEILHLAIVSKTKSEEISREEFLEIALELGISIKSLEIVEQNWLSTKKYKEKKQEFDKYLQKRLKHKIIKFLIINSFCVILNFLAVHTLSWSLYVLTISGLIITLDIFKTFQSESESYQKEFQKWSLTNEIKTKISGFWSRLTRRILS</sequence>
<dbReference type="Proteomes" id="UP001319803">
    <property type="component" value="Chromosome"/>
</dbReference>
<dbReference type="EMBL" id="AP024987">
    <property type="protein sequence ID" value="BDA39503.1"/>
    <property type="molecule type" value="Genomic_DNA"/>
</dbReference>
<organism evidence="3 4">
    <name type="scientific">cyanobacterium endosymbiont of Braarudosphaera bigelowii</name>
    <dbReference type="NCBI Taxonomy" id="1285375"/>
    <lineage>
        <taxon>Bacteria</taxon>
        <taxon>Bacillati</taxon>
        <taxon>Cyanobacteriota</taxon>
        <taxon>Cyanophyceae</taxon>
        <taxon>Oscillatoriophycideae</taxon>
        <taxon>Chroococcales</taxon>
        <taxon>Aphanothecaceae</taxon>
        <taxon>Candidatus Atelocyanobacterium</taxon>
        <taxon>Candidatus Atelocyanobacterium thalassae</taxon>
    </lineage>
</organism>
<dbReference type="Pfam" id="PF13239">
    <property type="entry name" value="2TM"/>
    <property type="match status" value="1"/>
</dbReference>